<dbReference type="EC" id="2.1.1.33" evidence="2"/>
<evidence type="ECO:0000256" key="3">
    <source>
        <dbReference type="ARBA" id="ARBA00022603"/>
    </source>
</evidence>
<dbReference type="Pfam" id="PF02390">
    <property type="entry name" value="Methyltransf_4"/>
    <property type="match status" value="2"/>
</dbReference>
<proteinExistence type="predicted"/>
<comment type="catalytic activity">
    <reaction evidence="1">
        <text>guanosine(46) in tRNA + S-adenosyl-L-methionine = N(7)-methylguanosine(46) in tRNA + S-adenosyl-L-homocysteine</text>
        <dbReference type="Rhea" id="RHEA:42708"/>
        <dbReference type="Rhea" id="RHEA-COMP:10188"/>
        <dbReference type="Rhea" id="RHEA-COMP:10189"/>
        <dbReference type="ChEBI" id="CHEBI:57856"/>
        <dbReference type="ChEBI" id="CHEBI:59789"/>
        <dbReference type="ChEBI" id="CHEBI:74269"/>
        <dbReference type="ChEBI" id="CHEBI:74480"/>
        <dbReference type="EC" id="2.1.1.33"/>
    </reaction>
</comment>
<evidence type="ECO:0000256" key="4">
    <source>
        <dbReference type="ARBA" id="ARBA00022679"/>
    </source>
</evidence>
<evidence type="ECO:0000256" key="2">
    <source>
        <dbReference type="ARBA" id="ARBA00011977"/>
    </source>
</evidence>
<reference evidence="7" key="1">
    <citation type="submission" date="2018-02" db="EMBL/GenBank/DDBJ databases">
        <authorList>
            <person name="Cohen D.B."/>
            <person name="Kent A.D."/>
        </authorList>
    </citation>
    <scope>NUCLEOTIDE SEQUENCE</scope>
</reference>
<evidence type="ECO:0000256" key="1">
    <source>
        <dbReference type="ARBA" id="ARBA00000142"/>
    </source>
</evidence>
<dbReference type="AlphaFoldDB" id="A0A2N9J8D1"/>
<evidence type="ECO:0000256" key="5">
    <source>
        <dbReference type="ARBA" id="ARBA00022691"/>
    </source>
</evidence>
<evidence type="ECO:0000256" key="6">
    <source>
        <dbReference type="ARBA" id="ARBA00022694"/>
    </source>
</evidence>
<dbReference type="PROSITE" id="PS51625">
    <property type="entry name" value="SAM_MT_TRMB"/>
    <property type="match status" value="1"/>
</dbReference>
<dbReference type="GO" id="GO:0043527">
    <property type="term" value="C:tRNA methyltransferase complex"/>
    <property type="evidence" value="ECO:0007669"/>
    <property type="project" value="TreeGrafter"/>
</dbReference>
<name>A0A2N9J8D1_FAGSY</name>
<organism evidence="7">
    <name type="scientific">Fagus sylvatica</name>
    <name type="common">Beechnut</name>
    <dbReference type="NCBI Taxonomy" id="28930"/>
    <lineage>
        <taxon>Eukaryota</taxon>
        <taxon>Viridiplantae</taxon>
        <taxon>Streptophyta</taxon>
        <taxon>Embryophyta</taxon>
        <taxon>Tracheophyta</taxon>
        <taxon>Spermatophyta</taxon>
        <taxon>Magnoliopsida</taxon>
        <taxon>eudicotyledons</taxon>
        <taxon>Gunneridae</taxon>
        <taxon>Pentapetalae</taxon>
        <taxon>rosids</taxon>
        <taxon>fabids</taxon>
        <taxon>Fagales</taxon>
        <taxon>Fagaceae</taxon>
        <taxon>Fagus</taxon>
    </lineage>
</organism>
<keyword evidence="6" id="KW-0819">tRNA processing</keyword>
<sequence length="137" mass="15673">MIGMELRDKVSEYVKERISALRVANPGQYQNISVVRTNSMKYIPNYFEKGQLSKMFFLFPDPHFKEVESSSSDVEELGGWMKACLESHPMYEALTEEELEADPVVKLLSSATEEGQKVARNDGQTFQAIYRRIMPAI</sequence>
<dbReference type="Gene3D" id="3.40.50.150">
    <property type="entry name" value="Vaccinia Virus protein VP39"/>
    <property type="match status" value="2"/>
</dbReference>
<dbReference type="InterPro" id="IPR029063">
    <property type="entry name" value="SAM-dependent_MTases_sf"/>
</dbReference>
<keyword evidence="4" id="KW-0808">Transferase</keyword>
<dbReference type="EMBL" id="OIVN01006459">
    <property type="protein sequence ID" value="SPD33512.1"/>
    <property type="molecule type" value="Genomic_DNA"/>
</dbReference>
<keyword evidence="5" id="KW-0949">S-adenosyl-L-methionine</keyword>
<gene>
    <name evidence="7" type="ORF">FSB_LOCUS61394</name>
</gene>
<protein>
    <recommendedName>
        <fullName evidence="2">tRNA (guanine(46)-N(7))-methyltransferase</fullName>
        <ecNumber evidence="2">2.1.1.33</ecNumber>
    </recommendedName>
</protein>
<accession>A0A2N9J8D1</accession>
<dbReference type="InterPro" id="IPR003358">
    <property type="entry name" value="tRNA_(Gua-N-7)_MeTrfase_Trmb"/>
</dbReference>
<keyword evidence="3" id="KW-0489">Methyltransferase</keyword>
<evidence type="ECO:0000313" key="7">
    <source>
        <dbReference type="EMBL" id="SPD33512.1"/>
    </source>
</evidence>
<dbReference type="PANTHER" id="PTHR23417">
    <property type="entry name" value="3-DEOXY-D-MANNO-OCTULOSONIC-ACID TRANSFERASE/TRNA GUANINE-N 7 - -METHYLTRANSFERASE"/>
    <property type="match status" value="1"/>
</dbReference>
<dbReference type="PANTHER" id="PTHR23417:SF16">
    <property type="entry name" value="TRNA (GUANINE-N(7)-)-METHYLTRANSFERASE"/>
    <property type="match status" value="1"/>
</dbReference>
<dbReference type="GO" id="GO:0008176">
    <property type="term" value="F:tRNA (guanine(46)-N7)-methyltransferase activity"/>
    <property type="evidence" value="ECO:0007669"/>
    <property type="project" value="UniProtKB-EC"/>
</dbReference>